<name>A0A7Y9IRX1_9BURK</name>
<gene>
    <name evidence="3" type="ORF">FHW18_000714</name>
</gene>
<feature type="transmembrane region" description="Helical" evidence="1">
    <location>
        <begin position="14"/>
        <end position="34"/>
    </location>
</feature>
<dbReference type="GO" id="GO:0090313">
    <property type="term" value="P:regulation of protein targeting to membrane"/>
    <property type="evidence" value="ECO:0007669"/>
    <property type="project" value="TreeGrafter"/>
</dbReference>
<dbReference type="GO" id="GO:0005886">
    <property type="term" value="C:plasma membrane"/>
    <property type="evidence" value="ECO:0007669"/>
    <property type="project" value="TreeGrafter"/>
</dbReference>
<evidence type="ECO:0000256" key="1">
    <source>
        <dbReference type="SAM" id="Phobius"/>
    </source>
</evidence>
<evidence type="ECO:0000313" key="3">
    <source>
        <dbReference type="EMBL" id="NYE81443.1"/>
    </source>
</evidence>
<proteinExistence type="predicted"/>
<keyword evidence="1" id="KW-1133">Transmembrane helix</keyword>
<comment type="caution">
    <text evidence="3">The sequence shown here is derived from an EMBL/GenBank/DDBJ whole genome shotgun (WGS) entry which is preliminary data.</text>
</comment>
<dbReference type="PANTHER" id="PTHR30441">
    <property type="entry name" value="DUF748 DOMAIN-CONTAINING PROTEIN"/>
    <property type="match status" value="1"/>
</dbReference>
<keyword evidence="4" id="KW-1185">Reference proteome</keyword>
<dbReference type="EMBL" id="JACBYR010000001">
    <property type="protein sequence ID" value="NYE81443.1"/>
    <property type="molecule type" value="Genomic_DNA"/>
</dbReference>
<evidence type="ECO:0000313" key="4">
    <source>
        <dbReference type="Proteomes" id="UP000542125"/>
    </source>
</evidence>
<protein>
    <submittedName>
        <fullName evidence="3">Uncharacterized protein involved in outer membrane biogenesis</fullName>
    </submittedName>
</protein>
<keyword evidence="1" id="KW-0812">Transmembrane</keyword>
<reference evidence="3 4" key="1">
    <citation type="submission" date="2020-07" db="EMBL/GenBank/DDBJ databases">
        <title>Genomic Encyclopedia of Type Strains, Phase IV (KMG-V): Genome sequencing to study the core and pangenomes of soil and plant-associated prokaryotes.</title>
        <authorList>
            <person name="Whitman W."/>
        </authorList>
    </citation>
    <scope>NUCLEOTIDE SEQUENCE [LARGE SCALE GENOMIC DNA]</scope>
    <source>
        <strain evidence="3 4">SAS40</strain>
    </source>
</reference>
<organism evidence="3 4">
    <name type="scientific">Pigmentiphaga litoralis</name>
    <dbReference type="NCBI Taxonomy" id="516702"/>
    <lineage>
        <taxon>Bacteria</taxon>
        <taxon>Pseudomonadati</taxon>
        <taxon>Pseudomonadota</taxon>
        <taxon>Betaproteobacteria</taxon>
        <taxon>Burkholderiales</taxon>
        <taxon>Alcaligenaceae</taxon>
        <taxon>Pigmentiphaga</taxon>
    </lineage>
</organism>
<dbReference type="InterPro" id="IPR052894">
    <property type="entry name" value="AsmA-related"/>
</dbReference>
<dbReference type="Pfam" id="PF05170">
    <property type="entry name" value="AsmA"/>
    <property type="match status" value="1"/>
</dbReference>
<accession>A0A7Y9IRX1</accession>
<dbReference type="PANTHER" id="PTHR30441:SF9">
    <property type="entry name" value="ASMA FAMILY PROTEIN YHJG"/>
    <property type="match status" value="1"/>
</dbReference>
<dbReference type="AlphaFoldDB" id="A0A7Y9IRX1"/>
<dbReference type="RefSeq" id="WP_179583468.1">
    <property type="nucleotide sequence ID" value="NZ_JACBYR010000001.1"/>
</dbReference>
<sequence length="671" mass="71937">MTTAVSRSLKRHPIALGVLLFLILLVLLFDWNWLRHPVERYISNKTERTFTLGHLDVDLGFPTVVRLTDVYFSNADWGRKEPMGKAGQVEFSVSLPSLLSDKIFIPRLAVSDAEVVMELAKDGRRNWRLSEPDDTSPGRARIGSLAVNDTRLRFYHYGKNLEVAVDVDTFDPKAQVETRDADAKPENASFTTRYAIHGKYNDADFAGEAIAGDTLTFQESGTPFPLKGYLEAGTTRFDVDGQIADVVNLSAIDARMKIRGETLANLYPFILLPLPASPPYALEGHLKMDGNRYTMDELRGKIGSSDVTGSGTYEKREPRPLLTANLNSDLLDVTDLGPLIGVSKKHDGATPPVSQSDTQTRATAKAKDKATQTRLLPTQQFQPERFKAIDAAFDLNASKLEVPGKLPLDSLKVSLRLKDGVLKLEPFNVGLGDGAVIARITLDASGEPIKADAVIDVKQVRLSRLLPASDKVAPSTGTLGGRISLRGTGSSVAEFAAKADGQISAAVSRGRVSNLIDAASGLNGGKVIALLAGGDEQITLRCGAALFDVKQGKGTSTLFVVDTEETQVLGDGGFDLAAERINFTLAPEPKNPGFLSARTPLNIHGSFLSPQFDLEKKPLVARAVGAAALAVIAAPLAALIPFIETGPGEDTDCSKVWSKVPAARAGTTGGK</sequence>
<evidence type="ECO:0000259" key="2">
    <source>
        <dbReference type="Pfam" id="PF05170"/>
    </source>
</evidence>
<feature type="domain" description="AsmA" evidence="2">
    <location>
        <begin position="15"/>
        <end position="553"/>
    </location>
</feature>
<dbReference type="InterPro" id="IPR007844">
    <property type="entry name" value="AsmA"/>
</dbReference>
<dbReference type="Proteomes" id="UP000542125">
    <property type="component" value="Unassembled WGS sequence"/>
</dbReference>
<keyword evidence="1" id="KW-0472">Membrane</keyword>